<evidence type="ECO:0000256" key="1">
    <source>
        <dbReference type="SAM" id="Phobius"/>
    </source>
</evidence>
<keyword evidence="1" id="KW-0812">Transmembrane</keyword>
<feature type="transmembrane region" description="Helical" evidence="1">
    <location>
        <begin position="15"/>
        <end position="33"/>
    </location>
</feature>
<reference evidence="3" key="1">
    <citation type="submission" date="2019-11" db="EMBL/GenBank/DDBJ databases">
        <title>Genome sequence of Heliorestis convoluta strain HH, an alkaliphilic and minimalistic phototrophic bacterium from a soda lake in Egypt.</title>
        <authorList>
            <person name="Dewey E.D."/>
            <person name="Stokes L.M."/>
            <person name="Burchell B.M."/>
            <person name="Shaffer K.N."/>
            <person name="Huntington A.M."/>
            <person name="Baker J.M."/>
            <person name="Nadendla S."/>
            <person name="Giglio M.G."/>
            <person name="Touchman J.W."/>
            <person name="Blankenship R.E."/>
            <person name="Madigan M.T."/>
            <person name="Sattley W.M."/>
        </authorList>
    </citation>
    <scope>NUCLEOTIDE SEQUENCE [LARGE SCALE GENOMIC DNA]</scope>
    <source>
        <strain evidence="3">HH</strain>
    </source>
</reference>
<keyword evidence="1" id="KW-1133">Transmembrane helix</keyword>
<protein>
    <submittedName>
        <fullName evidence="2">Uncharacterized protein</fullName>
    </submittedName>
</protein>
<accession>A0A5Q2N3M5</accession>
<organism evidence="2 3">
    <name type="scientific">Heliorestis convoluta</name>
    <dbReference type="NCBI Taxonomy" id="356322"/>
    <lineage>
        <taxon>Bacteria</taxon>
        <taxon>Bacillati</taxon>
        <taxon>Bacillota</taxon>
        <taxon>Clostridia</taxon>
        <taxon>Eubacteriales</taxon>
        <taxon>Heliobacteriaceae</taxon>
        <taxon>Heliorestis</taxon>
    </lineage>
</organism>
<dbReference type="EMBL" id="CP045875">
    <property type="protein sequence ID" value="QGG48479.1"/>
    <property type="molecule type" value="Genomic_DNA"/>
</dbReference>
<evidence type="ECO:0000313" key="2">
    <source>
        <dbReference type="EMBL" id="QGG48479.1"/>
    </source>
</evidence>
<sequence length="39" mass="4636">MKNWENAIIFKKDQISLSGLFVVSFFCLLYFLSDEIGYR</sequence>
<dbReference type="Proteomes" id="UP000366051">
    <property type="component" value="Chromosome"/>
</dbReference>
<gene>
    <name evidence="2" type="ORF">FTV88_2381</name>
</gene>
<name>A0A5Q2N3M5_9FIRM</name>
<dbReference type="KEGG" id="hcv:FTV88_2381"/>
<dbReference type="AlphaFoldDB" id="A0A5Q2N3M5"/>
<keyword evidence="1" id="KW-0472">Membrane</keyword>
<evidence type="ECO:0000313" key="3">
    <source>
        <dbReference type="Proteomes" id="UP000366051"/>
    </source>
</evidence>
<proteinExistence type="predicted"/>
<keyword evidence="3" id="KW-1185">Reference proteome</keyword>